<evidence type="ECO:0000313" key="8">
    <source>
        <dbReference type="EMBL" id="OHA96323.1"/>
    </source>
</evidence>
<comment type="subcellular location">
    <subcellularLocation>
        <location evidence="1">Cell membrane</location>
        <topology evidence="1">Multi-pass membrane protein</topology>
    </subcellularLocation>
</comment>
<evidence type="ECO:0000256" key="5">
    <source>
        <dbReference type="ARBA" id="ARBA00023136"/>
    </source>
</evidence>
<feature type="domain" description="Cardiolipin synthase N-terminal" evidence="7">
    <location>
        <begin position="21"/>
        <end position="63"/>
    </location>
</feature>
<name>A0A1G2TGH4_9BACT</name>
<evidence type="ECO:0000256" key="4">
    <source>
        <dbReference type="ARBA" id="ARBA00022989"/>
    </source>
</evidence>
<keyword evidence="4 6" id="KW-1133">Transmembrane helix</keyword>
<keyword evidence="5 6" id="KW-0472">Membrane</keyword>
<evidence type="ECO:0000313" key="9">
    <source>
        <dbReference type="Proteomes" id="UP000177279"/>
    </source>
</evidence>
<keyword evidence="2" id="KW-1003">Cell membrane</keyword>
<accession>A0A1G2TGH4</accession>
<feature type="transmembrane region" description="Helical" evidence="6">
    <location>
        <begin position="6"/>
        <end position="28"/>
    </location>
</feature>
<comment type="caution">
    <text evidence="8">The sequence shown here is derived from an EMBL/GenBank/DDBJ whole genome shotgun (WGS) entry which is preliminary data.</text>
</comment>
<dbReference type="EMBL" id="MHVS01000005">
    <property type="protein sequence ID" value="OHA96323.1"/>
    <property type="molecule type" value="Genomic_DNA"/>
</dbReference>
<evidence type="ECO:0000256" key="3">
    <source>
        <dbReference type="ARBA" id="ARBA00022692"/>
    </source>
</evidence>
<evidence type="ECO:0000256" key="1">
    <source>
        <dbReference type="ARBA" id="ARBA00004651"/>
    </source>
</evidence>
<dbReference type="GO" id="GO:0005886">
    <property type="term" value="C:plasma membrane"/>
    <property type="evidence" value="ECO:0007669"/>
    <property type="project" value="UniProtKB-SubCell"/>
</dbReference>
<keyword evidence="3 6" id="KW-0812">Transmembrane</keyword>
<evidence type="ECO:0000256" key="2">
    <source>
        <dbReference type="ARBA" id="ARBA00022475"/>
    </source>
</evidence>
<dbReference type="AlphaFoldDB" id="A0A1G2TGH4"/>
<feature type="transmembrane region" description="Helical" evidence="6">
    <location>
        <begin position="40"/>
        <end position="61"/>
    </location>
</feature>
<evidence type="ECO:0000256" key="6">
    <source>
        <dbReference type="SAM" id="Phobius"/>
    </source>
</evidence>
<gene>
    <name evidence="8" type="ORF">A3D49_00290</name>
</gene>
<organism evidence="8 9">
    <name type="scientific">Candidatus Zambryskibacteria bacterium RIFCSPHIGHO2_02_FULL_43_37</name>
    <dbReference type="NCBI Taxonomy" id="1802749"/>
    <lineage>
        <taxon>Bacteria</taxon>
        <taxon>Candidatus Zambryskiibacteriota</taxon>
    </lineage>
</organism>
<reference evidence="8 9" key="1">
    <citation type="journal article" date="2016" name="Nat. Commun.">
        <title>Thousands of microbial genomes shed light on interconnected biogeochemical processes in an aquifer system.</title>
        <authorList>
            <person name="Anantharaman K."/>
            <person name="Brown C.T."/>
            <person name="Hug L.A."/>
            <person name="Sharon I."/>
            <person name="Castelle C.J."/>
            <person name="Probst A.J."/>
            <person name="Thomas B.C."/>
            <person name="Singh A."/>
            <person name="Wilkins M.J."/>
            <person name="Karaoz U."/>
            <person name="Brodie E.L."/>
            <person name="Williams K.H."/>
            <person name="Hubbard S.S."/>
            <person name="Banfield J.F."/>
        </authorList>
    </citation>
    <scope>NUCLEOTIDE SEQUENCE [LARGE SCALE GENOMIC DNA]</scope>
</reference>
<protein>
    <recommendedName>
        <fullName evidence="7">Cardiolipin synthase N-terminal domain-containing protein</fullName>
    </recommendedName>
</protein>
<sequence length="70" mass="7980">MIKAIFAVAWIKVLVGVLGLILFIWALVDILRSRKTAGMKILWVLICLIFPFLGVVIYLLFGRKENGYIE</sequence>
<dbReference type="Proteomes" id="UP000177279">
    <property type="component" value="Unassembled WGS sequence"/>
</dbReference>
<dbReference type="InterPro" id="IPR027379">
    <property type="entry name" value="CLS_N"/>
</dbReference>
<dbReference type="Pfam" id="PF13396">
    <property type="entry name" value="PLDc_N"/>
    <property type="match status" value="1"/>
</dbReference>
<evidence type="ECO:0000259" key="7">
    <source>
        <dbReference type="Pfam" id="PF13396"/>
    </source>
</evidence>
<proteinExistence type="predicted"/>